<keyword evidence="2" id="KW-0808">Transferase</keyword>
<dbReference type="EMBL" id="VZZJ01000012">
    <property type="protein sequence ID" value="KAB1072606.1"/>
    <property type="molecule type" value="Genomic_DNA"/>
</dbReference>
<organism evidence="2 3">
    <name type="scientific">Methylobacterium planeticum</name>
    <dbReference type="NCBI Taxonomy" id="2615211"/>
    <lineage>
        <taxon>Bacteria</taxon>
        <taxon>Pseudomonadati</taxon>
        <taxon>Pseudomonadota</taxon>
        <taxon>Alphaproteobacteria</taxon>
        <taxon>Hyphomicrobiales</taxon>
        <taxon>Methylobacteriaceae</taxon>
        <taxon>Methylobacterium</taxon>
    </lineage>
</organism>
<dbReference type="InterPro" id="IPR051678">
    <property type="entry name" value="AGP_Transferase"/>
</dbReference>
<dbReference type="Gene3D" id="3.90.1200.10">
    <property type="match status" value="1"/>
</dbReference>
<dbReference type="PANTHER" id="PTHR21310">
    <property type="entry name" value="AMINOGLYCOSIDE PHOSPHOTRANSFERASE-RELATED-RELATED"/>
    <property type="match status" value="1"/>
</dbReference>
<evidence type="ECO:0000259" key="1">
    <source>
        <dbReference type="Pfam" id="PF01636"/>
    </source>
</evidence>
<name>A0A6N6MNX0_9HYPH</name>
<dbReference type="Proteomes" id="UP000441523">
    <property type="component" value="Unassembled WGS sequence"/>
</dbReference>
<keyword evidence="3" id="KW-1185">Reference proteome</keyword>
<comment type="caution">
    <text evidence="2">The sequence shown here is derived from an EMBL/GenBank/DDBJ whole genome shotgun (WGS) entry which is preliminary data.</text>
</comment>
<dbReference type="Pfam" id="PF01636">
    <property type="entry name" value="APH"/>
    <property type="match status" value="1"/>
</dbReference>
<gene>
    <name evidence="2" type="ORF">F6X51_15050</name>
</gene>
<dbReference type="InterPro" id="IPR011009">
    <property type="entry name" value="Kinase-like_dom_sf"/>
</dbReference>
<reference evidence="2 3" key="1">
    <citation type="submission" date="2019-09" db="EMBL/GenBank/DDBJ databases">
        <title>YIM 132548 draft genome.</title>
        <authorList>
            <person name="Jiang L."/>
        </authorList>
    </citation>
    <scope>NUCLEOTIDE SEQUENCE [LARGE SCALE GENOMIC DNA]</scope>
    <source>
        <strain evidence="2 3">YIM 132548</strain>
    </source>
</reference>
<feature type="domain" description="Aminoglycoside phosphotransferase" evidence="1">
    <location>
        <begin position="15"/>
        <end position="199"/>
    </location>
</feature>
<sequence length="306" mass="34259">MSIDQIDRSVRGPRIGFGRSSEVFAYGSRQVLKLYRIPWEPAAVLNEFEATKLAWNLGLPVPEPVRIVEEDGRTGIVFERLEGRSVMGRFARNPIRLLIALRHMARLQQRIHACDASHLPSQQEMLRGQIARARVSDSVKRSALSVLDRLPDGTSLCHGDLHPENAICTPQGLYVVDWQKARAGSPSTDVARTALILRHGRLDLGRLGAFLPMDTIRHAVAFLYLWRYAQLTGTPLAELRAWQLPLLVSRLFGQAASNEDEVRAEAERLARRTEIKLSRQLRTTAVLLALSNGLAFDLEMTAIVFA</sequence>
<evidence type="ECO:0000313" key="3">
    <source>
        <dbReference type="Proteomes" id="UP000441523"/>
    </source>
</evidence>
<protein>
    <submittedName>
        <fullName evidence="2">Phosphotransferase</fullName>
    </submittedName>
</protein>
<dbReference type="AlphaFoldDB" id="A0A6N6MNX0"/>
<evidence type="ECO:0000313" key="2">
    <source>
        <dbReference type="EMBL" id="KAB1072606.1"/>
    </source>
</evidence>
<dbReference type="InterPro" id="IPR002575">
    <property type="entry name" value="Aminoglycoside_PTrfase"/>
</dbReference>
<dbReference type="PANTHER" id="PTHR21310:SF40">
    <property type="entry name" value="AMINOGLYCOSIDE PHOSPHOTRANSFERASE DOMAIN-CONTAINING PROTEIN-RELATED"/>
    <property type="match status" value="1"/>
</dbReference>
<proteinExistence type="predicted"/>
<dbReference type="RefSeq" id="WP_150964496.1">
    <property type="nucleotide sequence ID" value="NZ_VZZJ01000012.1"/>
</dbReference>
<dbReference type="SUPFAM" id="SSF56112">
    <property type="entry name" value="Protein kinase-like (PK-like)"/>
    <property type="match status" value="1"/>
</dbReference>
<dbReference type="GO" id="GO:0016740">
    <property type="term" value="F:transferase activity"/>
    <property type="evidence" value="ECO:0007669"/>
    <property type="project" value="UniProtKB-KW"/>
</dbReference>
<accession>A0A6N6MNX0</accession>